<dbReference type="AlphaFoldDB" id="A0AB38XQ76"/>
<gene>
    <name evidence="1" type="ORF">PIG85_01855</name>
</gene>
<dbReference type="KEGG" id="wne:PIG85_01855"/>
<evidence type="ECO:0000313" key="1">
    <source>
        <dbReference type="EMBL" id="WCE46414.1"/>
    </source>
</evidence>
<evidence type="ECO:0000313" key="2">
    <source>
        <dbReference type="Proteomes" id="UP001211044"/>
    </source>
</evidence>
<proteinExistence type="predicted"/>
<dbReference type="EMBL" id="CP116394">
    <property type="protein sequence ID" value="WCE46414.1"/>
    <property type="molecule type" value="Genomic_DNA"/>
</dbReference>
<dbReference type="GO" id="GO:0008725">
    <property type="term" value="F:DNA-3-methyladenine glycosylase activity"/>
    <property type="evidence" value="ECO:0007669"/>
    <property type="project" value="InterPro"/>
</dbReference>
<protein>
    <submittedName>
        <fullName evidence="1">DNA-3-methyladenine glycosylase I</fullName>
    </submittedName>
</protein>
<organism evidence="1 2">
    <name type="scientific">Winkia neuii subsp. anitrata</name>
    <dbReference type="NCBI Taxonomy" id="29318"/>
    <lineage>
        <taxon>Bacteria</taxon>
        <taxon>Bacillati</taxon>
        <taxon>Actinomycetota</taxon>
        <taxon>Actinomycetes</taxon>
        <taxon>Actinomycetales</taxon>
        <taxon>Actinomycetaceae</taxon>
        <taxon>Winkia</taxon>
    </lineage>
</organism>
<dbReference type="InterPro" id="IPR011257">
    <property type="entry name" value="DNA_glycosylase"/>
</dbReference>
<reference evidence="1" key="1">
    <citation type="submission" date="2023-01" db="EMBL/GenBank/DDBJ databases">
        <title>Comparative Genomic Analysis of the Clinically-Derived Winkia Strain NY0527 Provides Evidence into the Taxonomic Reassignment of Winkia neuii and Characterizes Their Virulence Traits.</title>
        <authorList>
            <person name="Cai X."/>
            <person name="Peng Y."/>
            <person name="Li M."/>
            <person name="Qiu Y."/>
            <person name="Wang Y."/>
            <person name="Xu L."/>
            <person name="Hou Q."/>
        </authorList>
    </citation>
    <scope>NUCLEOTIDE SEQUENCE</scope>
    <source>
        <strain evidence="1">NY0527</strain>
    </source>
</reference>
<name>A0AB38XQ76_9ACTO</name>
<dbReference type="SUPFAM" id="SSF48150">
    <property type="entry name" value="DNA-glycosylase"/>
    <property type="match status" value="1"/>
</dbReference>
<accession>A0AB38XQ76</accession>
<dbReference type="Gene3D" id="1.10.340.30">
    <property type="entry name" value="Hypothetical protein, domain 2"/>
    <property type="match status" value="1"/>
</dbReference>
<sequence length="262" mass="29029">MKDGYEAVVGQDGLGRPAWAYADQALRDYYDSEWSVPMWGEQGMFELLALLLFQAGMRWRLILARRPQLRRLFCSFDVDRVAAFTDTDVRQILDESAGIRNEQKVRAVIALANAVQKMRAVGGLPKVAWQAYDPDRPRPMRGEEVPSYSARSAELAKRLTEFGCKRVGARTAYAFMQACGIVDDNVPGTWRADVLADEQGNYYQDEYSYLGITNDLGADSLPGVGGIPGSEGGFAGQEYPPDEGVYWMKPGVEDGYANPDAS</sequence>
<dbReference type="Proteomes" id="UP001211044">
    <property type="component" value="Chromosome"/>
</dbReference>
<dbReference type="PANTHER" id="PTHR30037:SF4">
    <property type="entry name" value="DNA-3-METHYLADENINE GLYCOSYLASE I"/>
    <property type="match status" value="1"/>
</dbReference>
<dbReference type="InterPro" id="IPR005019">
    <property type="entry name" value="Adenine_glyco"/>
</dbReference>
<dbReference type="Pfam" id="PF03352">
    <property type="entry name" value="Adenine_glyco"/>
    <property type="match status" value="1"/>
</dbReference>
<dbReference type="RefSeq" id="WP_004806579.1">
    <property type="nucleotide sequence ID" value="NZ_CP116394.1"/>
</dbReference>
<dbReference type="InterPro" id="IPR052891">
    <property type="entry name" value="DNA-3mA_glycosylase"/>
</dbReference>
<dbReference type="GO" id="GO:0006284">
    <property type="term" value="P:base-excision repair"/>
    <property type="evidence" value="ECO:0007669"/>
    <property type="project" value="InterPro"/>
</dbReference>
<dbReference type="PANTHER" id="PTHR30037">
    <property type="entry name" value="DNA-3-METHYLADENINE GLYCOSYLASE 1"/>
    <property type="match status" value="1"/>
</dbReference>